<protein>
    <submittedName>
        <fullName evidence="1">Uncharacterized protein</fullName>
    </submittedName>
</protein>
<evidence type="ECO:0000313" key="1">
    <source>
        <dbReference type="EMBL" id="NOJ40818.1"/>
    </source>
</evidence>
<reference evidence="1 2" key="1">
    <citation type="submission" date="2020-03" db="EMBL/GenBank/DDBJ databases">
        <title>Bradyrhizobium diversity isolated from nodules of Indigofera sp.</title>
        <authorList>
            <person name="Klepa M."/>
            <person name="Helene L."/>
            <person name="Hungria M."/>
        </authorList>
    </citation>
    <scope>NUCLEOTIDE SEQUENCE [LARGE SCALE GENOMIC DNA]</scope>
    <source>
        <strain evidence="1 2">WSM 1791</strain>
    </source>
</reference>
<evidence type="ECO:0000313" key="2">
    <source>
        <dbReference type="Proteomes" id="UP000544122"/>
    </source>
</evidence>
<name>A0A7Y4GRU8_9BRAD</name>
<gene>
    <name evidence="1" type="ORF">HCN58_14605</name>
</gene>
<accession>A0A7Y4GRU8</accession>
<dbReference type="RefSeq" id="WP_171580047.1">
    <property type="nucleotide sequence ID" value="NZ_JAAVLX010000004.1"/>
</dbReference>
<comment type="caution">
    <text evidence="1">The sequence shown here is derived from an EMBL/GenBank/DDBJ whole genome shotgun (WGS) entry which is preliminary data.</text>
</comment>
<dbReference type="AlphaFoldDB" id="A0A7Y4GRU8"/>
<proteinExistence type="predicted"/>
<dbReference type="EMBL" id="JAAVLX010000004">
    <property type="protein sequence ID" value="NOJ40818.1"/>
    <property type="molecule type" value="Genomic_DNA"/>
</dbReference>
<keyword evidence="2" id="KW-1185">Reference proteome</keyword>
<dbReference type="Proteomes" id="UP000544122">
    <property type="component" value="Unassembled WGS sequence"/>
</dbReference>
<organism evidence="1 2">
    <name type="scientific">Bradyrhizobium australiense</name>
    <dbReference type="NCBI Taxonomy" id="2721161"/>
    <lineage>
        <taxon>Bacteria</taxon>
        <taxon>Pseudomonadati</taxon>
        <taxon>Pseudomonadota</taxon>
        <taxon>Alphaproteobacteria</taxon>
        <taxon>Hyphomicrobiales</taxon>
        <taxon>Nitrobacteraceae</taxon>
        <taxon>Bradyrhizobium</taxon>
    </lineage>
</organism>
<sequence length="71" mass="8051">MGAVMIKCPRTGEAIPTGMKADRESFRRSPVFFARTFCSSCQSNHEWFAREAWVREPEEKWGLLGAAFALP</sequence>